<reference evidence="1 2" key="1">
    <citation type="submission" date="2018-11" db="EMBL/GenBank/DDBJ databases">
        <authorList>
            <consortium name="Pathogen Informatics"/>
        </authorList>
    </citation>
    <scope>NUCLEOTIDE SEQUENCE [LARGE SCALE GENOMIC DNA]</scope>
</reference>
<accession>A0A183GIV2</accession>
<evidence type="ECO:0000313" key="3">
    <source>
        <dbReference type="WBParaSite" id="HPBE_0002258101-mRNA-1"/>
    </source>
</evidence>
<evidence type="ECO:0000313" key="2">
    <source>
        <dbReference type="Proteomes" id="UP000050761"/>
    </source>
</evidence>
<dbReference type="Proteomes" id="UP000050761">
    <property type="component" value="Unassembled WGS sequence"/>
</dbReference>
<organism evidence="2 3">
    <name type="scientific">Heligmosomoides polygyrus</name>
    <name type="common">Parasitic roundworm</name>
    <dbReference type="NCBI Taxonomy" id="6339"/>
    <lineage>
        <taxon>Eukaryota</taxon>
        <taxon>Metazoa</taxon>
        <taxon>Ecdysozoa</taxon>
        <taxon>Nematoda</taxon>
        <taxon>Chromadorea</taxon>
        <taxon>Rhabditida</taxon>
        <taxon>Rhabditina</taxon>
        <taxon>Rhabditomorpha</taxon>
        <taxon>Strongyloidea</taxon>
        <taxon>Heligmosomidae</taxon>
        <taxon>Heligmosomoides</taxon>
    </lineage>
</organism>
<dbReference type="OrthoDB" id="616263at2759"/>
<evidence type="ECO:0000313" key="1">
    <source>
        <dbReference type="EMBL" id="VDP33495.1"/>
    </source>
</evidence>
<protein>
    <submittedName>
        <fullName evidence="3">HTH_48 domain-containing protein</fullName>
    </submittedName>
</protein>
<proteinExistence type="predicted"/>
<dbReference type="EMBL" id="UZAH01034139">
    <property type="protein sequence ID" value="VDP33495.1"/>
    <property type="molecule type" value="Genomic_DNA"/>
</dbReference>
<gene>
    <name evidence="1" type="ORF">HPBE_LOCUS22580</name>
</gene>
<name>A0A183GIV2_HELPZ</name>
<accession>A0A3P8DP24</accession>
<reference evidence="3" key="2">
    <citation type="submission" date="2019-09" db="UniProtKB">
        <authorList>
            <consortium name="WormBaseParasite"/>
        </authorList>
    </citation>
    <scope>IDENTIFICATION</scope>
</reference>
<sequence>MAKKNVLDCKEVRPLLDELKEQGTARVTGITSVERWARSRSPTTEKVWFRKFKNGDIGLEDQPRSGIPVAVNEERILELV</sequence>
<dbReference type="AlphaFoldDB" id="A0A183GIV2"/>
<dbReference type="WBParaSite" id="HPBE_0002258101-mRNA-1">
    <property type="protein sequence ID" value="HPBE_0002258101-mRNA-1"/>
    <property type="gene ID" value="HPBE_0002258101"/>
</dbReference>
<keyword evidence="2" id="KW-1185">Reference proteome</keyword>